<protein>
    <recommendedName>
        <fullName evidence="3">AB hydrolase-1 domain-containing protein</fullName>
    </recommendedName>
</protein>
<organism evidence="4">
    <name type="scientific">Picea sitchensis</name>
    <name type="common">Sitka spruce</name>
    <name type="synonym">Pinus sitchensis</name>
    <dbReference type="NCBI Taxonomy" id="3332"/>
    <lineage>
        <taxon>Eukaryota</taxon>
        <taxon>Viridiplantae</taxon>
        <taxon>Streptophyta</taxon>
        <taxon>Embryophyta</taxon>
        <taxon>Tracheophyta</taxon>
        <taxon>Spermatophyta</taxon>
        <taxon>Pinopsida</taxon>
        <taxon>Pinidae</taxon>
        <taxon>Conifers I</taxon>
        <taxon>Pinales</taxon>
        <taxon>Pinaceae</taxon>
        <taxon>Picea</taxon>
    </lineage>
</organism>
<reference evidence="4" key="1">
    <citation type="journal article" date="2008" name="BMC Genomics">
        <title>A conifer genomics resource of 200,000 spruce (Picea spp.) ESTs and 6,464 high-quality, sequence-finished full-length cDNAs for Sitka spruce (Picea sitchensis).</title>
        <authorList>
            <person name="Ralph S.G."/>
            <person name="Chun H.J."/>
            <person name="Kolosova N."/>
            <person name="Cooper D."/>
            <person name="Oddy C."/>
            <person name="Ritland C.E."/>
            <person name="Kirkpatrick R."/>
            <person name="Moore R."/>
            <person name="Barber S."/>
            <person name="Holt R.A."/>
            <person name="Jones S.J."/>
            <person name="Marra M.A."/>
            <person name="Douglas C.J."/>
            <person name="Ritland K."/>
            <person name="Bohlmann J."/>
        </authorList>
    </citation>
    <scope>NUCLEOTIDE SEQUENCE</scope>
    <source>
        <tissue evidence="4">Green portion of the leader tissue</tissue>
    </source>
</reference>
<dbReference type="InterPro" id="IPR029058">
    <property type="entry name" value="AB_hydrolase_fold"/>
</dbReference>
<dbReference type="MEROPS" id="S33.A18"/>
<dbReference type="ESTHER" id="picsi-a9np95">
    <property type="family name" value="RsbQ-like"/>
</dbReference>
<comment type="similarity">
    <text evidence="1">Belongs to the AB hydrolase superfamily.</text>
</comment>
<dbReference type="GO" id="GO:0016787">
    <property type="term" value="F:hydrolase activity"/>
    <property type="evidence" value="ECO:0007669"/>
    <property type="project" value="UniProtKB-KW"/>
</dbReference>
<sequence length="283" mass="31195">MAEESKLLGVLNVKIIGSGKPTLVLAHGFGSDQSVWQYILPYLVAHYKVIVFDMVFSGKVDPKNFDFDRYTSLSAYAADLLSILDELKIDKCLYVGHSVSGMVGCLASIERPELFERLILLCASPRYLNEESYHGGFERGEVDSLYYALKSHYAAWASGFAPLAVGVDEPSVVEEFRRTMMNMKPEIALAVAKTIFESDMRSILCDVKTPCSIIQTAKDIVVPMAVPYHMQGNLGGKMNSVIILDAEGHLPQLTAQDLLLQAVKLILEGSKMVLEPTVQNANI</sequence>
<keyword evidence="2" id="KW-0378">Hydrolase</keyword>
<dbReference type="Pfam" id="PF00561">
    <property type="entry name" value="Abhydrolase_1"/>
    <property type="match status" value="1"/>
</dbReference>
<evidence type="ECO:0000259" key="3">
    <source>
        <dbReference type="Pfam" id="PF00561"/>
    </source>
</evidence>
<dbReference type="PANTHER" id="PTHR43039">
    <property type="entry name" value="ESTERASE-RELATED"/>
    <property type="match status" value="1"/>
</dbReference>
<dbReference type="InterPro" id="IPR000073">
    <property type="entry name" value="AB_hydrolase_1"/>
</dbReference>
<evidence type="ECO:0000256" key="1">
    <source>
        <dbReference type="ARBA" id="ARBA00008645"/>
    </source>
</evidence>
<evidence type="ECO:0000256" key="2">
    <source>
        <dbReference type="ARBA" id="ARBA00022801"/>
    </source>
</evidence>
<dbReference type="Gene3D" id="3.40.50.1820">
    <property type="entry name" value="alpha/beta hydrolase"/>
    <property type="match status" value="1"/>
</dbReference>
<evidence type="ECO:0000313" key="4">
    <source>
        <dbReference type="EMBL" id="ABK22456.1"/>
    </source>
</evidence>
<feature type="domain" description="AB hydrolase-1" evidence="3">
    <location>
        <begin position="21"/>
        <end position="131"/>
    </location>
</feature>
<dbReference type="EMBL" id="EF083105">
    <property type="protein sequence ID" value="ABK22456.1"/>
    <property type="molecule type" value="mRNA"/>
</dbReference>
<dbReference type="AlphaFoldDB" id="A9NP95"/>
<proteinExistence type="evidence at transcript level"/>
<name>A9NP95_PICSI</name>
<accession>A9NP95</accession>
<dbReference type="FunFam" id="3.40.50.1820:FF:000042">
    <property type="entry name" value="probable strigolactone esterase DAD2"/>
    <property type="match status" value="1"/>
</dbReference>
<dbReference type="SUPFAM" id="SSF53474">
    <property type="entry name" value="alpha/beta-Hydrolases"/>
    <property type="match status" value="1"/>
</dbReference>